<evidence type="ECO:0000259" key="4">
    <source>
        <dbReference type="Pfam" id="PF18370"/>
    </source>
</evidence>
<dbReference type="Gene3D" id="2.60.40.10">
    <property type="entry name" value="Immunoglobulins"/>
    <property type="match status" value="2"/>
</dbReference>
<evidence type="ECO:0000313" key="6">
    <source>
        <dbReference type="Proteomes" id="UP000771736"/>
    </source>
</evidence>
<dbReference type="EMBL" id="JABZSJ010000001">
    <property type="protein sequence ID" value="MBF1383352.1"/>
    <property type="molecule type" value="Genomic_DNA"/>
</dbReference>
<dbReference type="Pfam" id="PF18370">
    <property type="entry name" value="RGI_lyase"/>
    <property type="match status" value="1"/>
</dbReference>
<evidence type="ECO:0008006" key="7">
    <source>
        <dbReference type="Google" id="ProtNLM"/>
    </source>
</evidence>
<dbReference type="InterPro" id="IPR011635">
    <property type="entry name" value="CARDB"/>
</dbReference>
<sequence>MKKKTLLALLLCPLTLQAQNVKLPWSQSFMDEQSMERFTVLDANVDDQAFKFNEATMAASCVRTQDADDWLVSPVIALKAGKTYEITYTISGESSNATESYEVKIGKDKTVAAMTKTIAAKTTAPADFIEKQAVTVTFSVDADGEYYIGWHFNTEMQLEPGSFNIYNIELKEKLGAAVPAAVGNAKVTPAPNGGNSADIMFNAPATNQAGAALSALTKIEVYRGEELVKTFNNPTPGAALNFTDTNVPNGKTTYKITPFSADGEGSSVELEAFVGFDIPAAVGKISFTYNNGKANVKWDKVTTGANGAYVNPDNITYTLRRGKVTEIAKGLKATTYEDTPPAQDEQEALAYVVSPVNEAGEGARTYSNIVVTGKPYALPLKESFANGKLSYFWLVDYDKRSRWSPFHDESSYAQDGDHGFAGFTPMMEGEWSLLETGLIDLGNAKDPMLTFYIKTHQNSEDIFKIWVSKEYGTPETLLTVNLEEVNIREWIKVELPLKKFVGSKFIQIGFDYKGIAHNSNIYVDNINIFDRKANDLAIKMKEAPGRLRVDNPAKVVVTVTNNGASDANNYKVVVYNDNKVITSVNGVAVPAGKTVENTITFTPERNIGDQVKLYAKLEVAADEDATNNTTETITLPVNYPVYPTAKNLQATAGAKNTLTWTVPDAPRATNEVVTESFEDYADFANKNIGEWLLYDVDNHTTYGFNESTFPGMGERQAWTVFNYSTTTPASGNGWKGHTGDKVLISFGAPYAITENWLVSPELPATAQSISLWEKAYNGAGNETYDVRYSTTGFNREDFQVLKAKHVVPTSWTKAEYTLPEGTKYFAIVASSTDGYATLIDDISFLPASKAAQQLTLIGYNIYRDGVKVNAAPVAGTSFTDEMGGAHIYNVTAVYDKGEARFSNSAEVTAAAGIVEVDATAETNDENAPRYDVSGRRVSKDYKGIYISKGKKHIAK</sequence>
<dbReference type="RefSeq" id="WP_273158156.1">
    <property type="nucleotide sequence ID" value="NZ_JABZSJ010000001.1"/>
</dbReference>
<evidence type="ECO:0000313" key="5">
    <source>
        <dbReference type="EMBL" id="MBF1383352.1"/>
    </source>
</evidence>
<dbReference type="Proteomes" id="UP000771736">
    <property type="component" value="Unassembled WGS sequence"/>
</dbReference>
<dbReference type="AlphaFoldDB" id="A0A930N069"/>
<gene>
    <name evidence="5" type="ORF">HXN26_00625</name>
</gene>
<evidence type="ECO:0000259" key="2">
    <source>
        <dbReference type="Pfam" id="PF07675"/>
    </source>
</evidence>
<accession>A0A930N069</accession>
<feature type="signal peptide" evidence="1">
    <location>
        <begin position="1"/>
        <end position="18"/>
    </location>
</feature>
<feature type="domain" description="Rhamnogalacturonan I lyase beta-sheet" evidence="4">
    <location>
        <begin position="856"/>
        <end position="907"/>
    </location>
</feature>
<dbReference type="Pfam" id="PF07675">
    <property type="entry name" value="Cleaved_Adhesin"/>
    <property type="match status" value="1"/>
</dbReference>
<dbReference type="InterPro" id="IPR011628">
    <property type="entry name" value="Cleaved_adhesin"/>
</dbReference>
<dbReference type="InterPro" id="IPR013783">
    <property type="entry name" value="Ig-like_fold"/>
</dbReference>
<keyword evidence="1" id="KW-0732">Signal</keyword>
<organism evidence="5 6">
    <name type="scientific">Prevotella aurantiaca</name>
    <dbReference type="NCBI Taxonomy" id="596085"/>
    <lineage>
        <taxon>Bacteria</taxon>
        <taxon>Pseudomonadati</taxon>
        <taxon>Bacteroidota</taxon>
        <taxon>Bacteroidia</taxon>
        <taxon>Bacteroidales</taxon>
        <taxon>Prevotellaceae</taxon>
        <taxon>Prevotella</taxon>
    </lineage>
</organism>
<dbReference type="Gene3D" id="2.60.120.200">
    <property type="match status" value="3"/>
</dbReference>
<name>A0A930N069_9BACT</name>
<feature type="domain" description="Cleaved adhesin" evidence="2">
    <location>
        <begin position="730"/>
        <end position="842"/>
    </location>
</feature>
<feature type="domain" description="CARDB" evidence="3">
    <location>
        <begin position="534"/>
        <end position="626"/>
    </location>
</feature>
<feature type="chain" id="PRO_5037346795" description="CARDB protein" evidence="1">
    <location>
        <begin position="19"/>
        <end position="955"/>
    </location>
</feature>
<evidence type="ECO:0000259" key="3">
    <source>
        <dbReference type="Pfam" id="PF07705"/>
    </source>
</evidence>
<dbReference type="Pfam" id="PF07705">
    <property type="entry name" value="CARDB"/>
    <property type="match status" value="1"/>
</dbReference>
<protein>
    <recommendedName>
        <fullName evidence="7">CARDB protein</fullName>
    </recommendedName>
</protein>
<dbReference type="InterPro" id="IPR041624">
    <property type="entry name" value="RGI_lyase"/>
</dbReference>
<dbReference type="NCBIfam" id="NF038128">
    <property type="entry name" value="choice_anch_J"/>
    <property type="match status" value="2"/>
</dbReference>
<evidence type="ECO:0000256" key="1">
    <source>
        <dbReference type="SAM" id="SignalP"/>
    </source>
</evidence>
<comment type="caution">
    <text evidence="5">The sequence shown here is derived from an EMBL/GenBank/DDBJ whole genome shotgun (WGS) entry which is preliminary data.</text>
</comment>
<reference evidence="5" key="1">
    <citation type="submission" date="2020-04" db="EMBL/GenBank/DDBJ databases">
        <title>Deep metagenomics examines the oral microbiome during advanced dental caries in children, revealing novel taxa and co-occurrences with host molecules.</title>
        <authorList>
            <person name="Baker J.L."/>
            <person name="Morton J.T."/>
            <person name="Dinis M."/>
            <person name="Alvarez R."/>
            <person name="Tran N.C."/>
            <person name="Knight R."/>
            <person name="Edlund A."/>
        </authorList>
    </citation>
    <scope>NUCLEOTIDE SEQUENCE</scope>
    <source>
        <strain evidence="5">JCVI_44_bin.5</strain>
    </source>
</reference>
<proteinExistence type="predicted"/>